<keyword evidence="3" id="KW-1185">Reference proteome</keyword>
<keyword evidence="1" id="KW-0472">Membrane</keyword>
<evidence type="ECO:0000256" key="1">
    <source>
        <dbReference type="SAM" id="Phobius"/>
    </source>
</evidence>
<gene>
    <name evidence="2" type="ORF">HDA35_001181</name>
</gene>
<name>A0ABX2RFT6_9ACTN</name>
<proteinExistence type="predicted"/>
<evidence type="ECO:0008006" key="4">
    <source>
        <dbReference type="Google" id="ProtNLM"/>
    </source>
</evidence>
<dbReference type="RefSeq" id="WP_179801897.1">
    <property type="nucleotide sequence ID" value="NZ_JACCCQ010000001.1"/>
</dbReference>
<comment type="caution">
    <text evidence="2">The sequence shown here is derived from an EMBL/GenBank/DDBJ whole genome shotgun (WGS) entry which is preliminary data.</text>
</comment>
<keyword evidence="1" id="KW-1133">Transmembrane helix</keyword>
<evidence type="ECO:0000313" key="3">
    <source>
        <dbReference type="Proteomes" id="UP000631553"/>
    </source>
</evidence>
<protein>
    <recommendedName>
        <fullName evidence="4">DUF3592 domain-containing protein</fullName>
    </recommendedName>
</protein>
<feature type="transmembrane region" description="Helical" evidence="1">
    <location>
        <begin position="20"/>
        <end position="39"/>
    </location>
</feature>
<evidence type="ECO:0000313" key="2">
    <source>
        <dbReference type="EMBL" id="NYF55350.1"/>
    </source>
</evidence>
<dbReference type="EMBL" id="JACCCQ010000001">
    <property type="protein sequence ID" value="NYF55350.1"/>
    <property type="molecule type" value="Genomic_DNA"/>
</dbReference>
<reference evidence="2 3" key="1">
    <citation type="submission" date="2020-07" db="EMBL/GenBank/DDBJ databases">
        <title>Sequencing the genomes of 1000 actinobacteria strains.</title>
        <authorList>
            <person name="Klenk H.-P."/>
        </authorList>
    </citation>
    <scope>NUCLEOTIDE SEQUENCE [LARGE SCALE GENOMIC DNA]</scope>
    <source>
        <strain evidence="2 3">DSM 43814</strain>
    </source>
</reference>
<organism evidence="2 3">
    <name type="scientific">Micromonospora purpureochromogenes</name>
    <dbReference type="NCBI Taxonomy" id="47872"/>
    <lineage>
        <taxon>Bacteria</taxon>
        <taxon>Bacillati</taxon>
        <taxon>Actinomycetota</taxon>
        <taxon>Actinomycetes</taxon>
        <taxon>Micromonosporales</taxon>
        <taxon>Micromonosporaceae</taxon>
        <taxon>Micromonospora</taxon>
    </lineage>
</organism>
<dbReference type="Proteomes" id="UP000631553">
    <property type="component" value="Unassembled WGS sequence"/>
</dbReference>
<accession>A0ABX2RFT6</accession>
<sequence>MPLWSPNEPIMPKPTSRLAALVPGLVIGAAVLLFGLVSYGRAICLEVYGTPSGAEVVAERHIRPSSVTVRLADTGREVKLRAWRGSPQVGDTLTVTRWGGLVKDTRAFAPGHTPVITGTGVLMTGVQLIAVHRIRRRARDRELYG</sequence>
<keyword evidence="1" id="KW-0812">Transmembrane</keyword>